<dbReference type="Pfam" id="PF02104">
    <property type="entry name" value="SURF1"/>
    <property type="match status" value="1"/>
</dbReference>
<dbReference type="CDD" id="cd06662">
    <property type="entry name" value="SURF1"/>
    <property type="match status" value="1"/>
</dbReference>
<keyword evidence="1" id="KW-1003">Cell membrane</keyword>
<keyword evidence="1" id="KW-0472">Membrane</keyword>
<dbReference type="Proteomes" id="UP000547528">
    <property type="component" value="Unassembled WGS sequence"/>
</dbReference>
<organism evidence="3 4">
    <name type="scientific">Garicola koreensis</name>
    <dbReference type="NCBI Taxonomy" id="1262554"/>
    <lineage>
        <taxon>Bacteria</taxon>
        <taxon>Bacillati</taxon>
        <taxon>Actinomycetota</taxon>
        <taxon>Actinomycetes</taxon>
        <taxon>Micrococcales</taxon>
        <taxon>Micrococcaceae</taxon>
        <taxon>Garicola</taxon>
    </lineage>
</organism>
<name>A0A7W5TSE4_9MICC</name>
<evidence type="ECO:0000256" key="1">
    <source>
        <dbReference type="RuleBase" id="RU363076"/>
    </source>
</evidence>
<feature type="region of interest" description="Disordered" evidence="2">
    <location>
        <begin position="256"/>
        <end position="282"/>
    </location>
</feature>
<sequence>MLHTARQPKWIAMLVLALVLSTVFVVLSAWQFDQSTTDEDQIPQHTEEPVALTEIYEPARGITMHEADRIVELRGEFVADTQVMVADRLQDDVPGYWAVAAFRVDGAPDGEVIPVVRGWSEDYDDAGEPPAGELDLQGRLLPTEAPGPAPRDQPVGVLPSLSVAELINLWEEDSYSGFVVDFSGAALGDSGLEPVWVDPQPEPDEINWLNLFYGLEWFVFAGFAFYLWWRLVKDAHLKELEEQRLDREWEEQWRREQLAKLQSQPDGDHSETDDEPKDPPRD</sequence>
<gene>
    <name evidence="3" type="ORF">FHX47_000086</name>
</gene>
<protein>
    <recommendedName>
        <fullName evidence="1">SURF1-like protein</fullName>
    </recommendedName>
</protein>
<comment type="caution">
    <text evidence="1">Lacks conserved residue(s) required for the propagation of feature annotation.</text>
</comment>
<evidence type="ECO:0000256" key="2">
    <source>
        <dbReference type="SAM" id="MobiDB-lite"/>
    </source>
</evidence>
<dbReference type="GO" id="GO:0005886">
    <property type="term" value="C:plasma membrane"/>
    <property type="evidence" value="ECO:0007669"/>
    <property type="project" value="UniProtKB-SubCell"/>
</dbReference>
<evidence type="ECO:0000313" key="4">
    <source>
        <dbReference type="Proteomes" id="UP000547528"/>
    </source>
</evidence>
<comment type="caution">
    <text evidence="3">The sequence shown here is derived from an EMBL/GenBank/DDBJ whole genome shotgun (WGS) entry which is preliminary data.</text>
</comment>
<accession>A0A7W5TSE4</accession>
<comment type="subcellular location">
    <subcellularLocation>
        <location evidence="1">Cell membrane</location>
        <topology evidence="1">Multi-pass membrane protein</topology>
    </subcellularLocation>
</comment>
<dbReference type="EMBL" id="JACIBT010000001">
    <property type="protein sequence ID" value="MBB3666493.1"/>
    <property type="molecule type" value="Genomic_DNA"/>
</dbReference>
<dbReference type="AlphaFoldDB" id="A0A7W5TSE4"/>
<feature type="transmembrane region" description="Helical" evidence="1">
    <location>
        <begin position="208"/>
        <end position="229"/>
    </location>
</feature>
<proteinExistence type="inferred from homology"/>
<evidence type="ECO:0000313" key="3">
    <source>
        <dbReference type="EMBL" id="MBB3666493.1"/>
    </source>
</evidence>
<dbReference type="RefSeq" id="WP_183356941.1">
    <property type="nucleotide sequence ID" value="NZ_BAABKR010000004.1"/>
</dbReference>
<keyword evidence="1" id="KW-1133">Transmembrane helix</keyword>
<reference evidence="3 4" key="1">
    <citation type="submission" date="2020-08" db="EMBL/GenBank/DDBJ databases">
        <title>Sequencing the genomes of 1000 actinobacteria strains.</title>
        <authorList>
            <person name="Klenk H.-P."/>
        </authorList>
    </citation>
    <scope>NUCLEOTIDE SEQUENCE [LARGE SCALE GENOMIC DNA]</scope>
    <source>
        <strain evidence="3 4">DSM 28238</strain>
    </source>
</reference>
<keyword evidence="1" id="KW-0812">Transmembrane</keyword>
<comment type="similarity">
    <text evidence="1">Belongs to the SURF1 family.</text>
</comment>
<dbReference type="InterPro" id="IPR002994">
    <property type="entry name" value="Surf1/Shy1"/>
</dbReference>
<keyword evidence="4" id="KW-1185">Reference proteome</keyword>
<dbReference type="PROSITE" id="PS50895">
    <property type="entry name" value="SURF1"/>
    <property type="match status" value="1"/>
</dbReference>